<evidence type="ECO:0000313" key="4">
    <source>
        <dbReference type="Proteomes" id="UP000655044"/>
    </source>
</evidence>
<protein>
    <recommendedName>
        <fullName evidence="2">ScoMcrA-like SRA domain-containing protein</fullName>
    </recommendedName>
</protein>
<sequence>MFVSTHMRNPGDPQTPWRVEPGERLLRSHIHDRYGGRIHTMISPCKSRSANILLFSDPQPYPGCYNGWDDEGRFHFHGEGLEGDQELRQGNLALRDHAVDGGRPLRLFVPVPGTQQWEYLGRFRLDDRPTSSPWPGVLMSEGPDRCGQVRSVLVFLLVSHPDQATTILQETPTSWIVACERTGCSRRMINPKRIGRPADHQALDPDSSTTTWIEQPYPMQRWCWEHPPPQAQRALARQQTPRTGPATVEGRPPSLGAAVPRISG</sequence>
<dbReference type="Pfam" id="PF26348">
    <property type="entry name" value="SRA_ScoMcrA"/>
    <property type="match status" value="1"/>
</dbReference>
<evidence type="ECO:0000313" key="3">
    <source>
        <dbReference type="EMBL" id="GIH86482.1"/>
    </source>
</evidence>
<proteinExistence type="predicted"/>
<dbReference type="AlphaFoldDB" id="A0A8J3S2G8"/>
<organism evidence="3 4">
    <name type="scientific">Planobispora rosea</name>
    <dbReference type="NCBI Taxonomy" id="35762"/>
    <lineage>
        <taxon>Bacteria</taxon>
        <taxon>Bacillati</taxon>
        <taxon>Actinomycetota</taxon>
        <taxon>Actinomycetes</taxon>
        <taxon>Streptosporangiales</taxon>
        <taxon>Streptosporangiaceae</taxon>
        <taxon>Planobispora</taxon>
    </lineage>
</organism>
<name>A0A8J3S2G8_PLARO</name>
<feature type="domain" description="ScoMcrA-like SRA" evidence="2">
    <location>
        <begin position="27"/>
        <end position="127"/>
    </location>
</feature>
<gene>
    <name evidence="3" type="ORF">Pro02_48900</name>
</gene>
<accession>A0A8J3S2G8</accession>
<feature type="region of interest" description="Disordered" evidence="1">
    <location>
        <begin position="229"/>
        <end position="264"/>
    </location>
</feature>
<dbReference type="Proteomes" id="UP000655044">
    <property type="component" value="Unassembled WGS sequence"/>
</dbReference>
<comment type="caution">
    <text evidence="3">The sequence shown here is derived from an EMBL/GenBank/DDBJ whole genome shotgun (WGS) entry which is preliminary data.</text>
</comment>
<evidence type="ECO:0000259" key="2">
    <source>
        <dbReference type="Pfam" id="PF26348"/>
    </source>
</evidence>
<dbReference type="InterPro" id="IPR058712">
    <property type="entry name" value="SRA_ScoMcrA"/>
</dbReference>
<evidence type="ECO:0000256" key="1">
    <source>
        <dbReference type="SAM" id="MobiDB-lite"/>
    </source>
</evidence>
<keyword evidence="4" id="KW-1185">Reference proteome</keyword>
<feature type="compositionally biased region" description="Low complexity" evidence="1">
    <location>
        <begin position="231"/>
        <end position="243"/>
    </location>
</feature>
<dbReference type="EMBL" id="BOOI01000046">
    <property type="protein sequence ID" value="GIH86482.1"/>
    <property type="molecule type" value="Genomic_DNA"/>
</dbReference>
<reference evidence="3" key="1">
    <citation type="submission" date="2021-01" db="EMBL/GenBank/DDBJ databases">
        <title>Whole genome shotgun sequence of Planobispora rosea NBRC 15558.</title>
        <authorList>
            <person name="Komaki H."/>
            <person name="Tamura T."/>
        </authorList>
    </citation>
    <scope>NUCLEOTIDE SEQUENCE</scope>
    <source>
        <strain evidence="3">NBRC 15558</strain>
    </source>
</reference>